<evidence type="ECO:0000313" key="4">
    <source>
        <dbReference type="Proteomes" id="UP001209318"/>
    </source>
</evidence>
<feature type="domain" description="DUF4097" evidence="2">
    <location>
        <begin position="46"/>
        <end position="285"/>
    </location>
</feature>
<dbReference type="PANTHER" id="PTHR34094">
    <property type="match status" value="1"/>
</dbReference>
<accession>A0AAE3IU14</accession>
<proteinExistence type="predicted"/>
<dbReference type="RefSeq" id="WP_263072635.1">
    <property type="nucleotide sequence ID" value="NZ_JAOUSF010000002.1"/>
</dbReference>
<gene>
    <name evidence="3" type="ORF">OEV98_07650</name>
</gene>
<feature type="transmembrane region" description="Helical" evidence="1">
    <location>
        <begin position="7"/>
        <end position="26"/>
    </location>
</feature>
<evidence type="ECO:0000313" key="3">
    <source>
        <dbReference type="EMBL" id="MCU9613429.1"/>
    </source>
</evidence>
<keyword evidence="1" id="KW-1133">Transmembrane helix</keyword>
<keyword evidence="1" id="KW-0472">Membrane</keyword>
<protein>
    <submittedName>
        <fullName evidence="3">DUF4097 domain-containing protein</fullName>
    </submittedName>
</protein>
<dbReference type="Pfam" id="PF13349">
    <property type="entry name" value="DUF4097"/>
    <property type="match status" value="1"/>
</dbReference>
<name>A0AAE3IU14_9BACI</name>
<keyword evidence="1" id="KW-0812">Transmembrane</keyword>
<dbReference type="InterPro" id="IPR025164">
    <property type="entry name" value="Toastrack_DUF4097"/>
</dbReference>
<evidence type="ECO:0000256" key="1">
    <source>
        <dbReference type="SAM" id="Phobius"/>
    </source>
</evidence>
<sequence length="292" mass="32309">MINKKKLSIIAAIIILIGIIGSLLTFRSITAVDINEKKVVTNQQVAKIEINTNNTRVNIQPTTENNITLTLDGKAPSNHKQTFTAEVEASTLLITIKDKHINWFSFNIFDVFKPLTLNVYLPEKQYESLQVASNNGYVSAKQLNALDFHLETDNGRIDLTEIQAQQITAVSDNGRIDMKDSVANTIHVATKNGKLTLDDVAGELEGITNNGSITLFTKELNRNLDLKTDNGRISIKTEKEPTNAEFQIDVDNGKVNILDKYQGNTVIGNGEYLIKLSSDNGSISVTNESFRN</sequence>
<dbReference type="EMBL" id="JAOUSF010000002">
    <property type="protein sequence ID" value="MCU9613429.1"/>
    <property type="molecule type" value="Genomic_DNA"/>
</dbReference>
<evidence type="ECO:0000259" key="2">
    <source>
        <dbReference type="Pfam" id="PF13349"/>
    </source>
</evidence>
<keyword evidence="4" id="KW-1185">Reference proteome</keyword>
<dbReference type="AlphaFoldDB" id="A0AAE3IU14"/>
<organism evidence="3 4">
    <name type="scientific">Perspicuibacillus lycopersici</name>
    <dbReference type="NCBI Taxonomy" id="1325689"/>
    <lineage>
        <taxon>Bacteria</taxon>
        <taxon>Bacillati</taxon>
        <taxon>Bacillota</taxon>
        <taxon>Bacilli</taxon>
        <taxon>Bacillales</taxon>
        <taxon>Bacillaceae</taxon>
        <taxon>Perspicuibacillus</taxon>
    </lineage>
</organism>
<comment type="caution">
    <text evidence="3">The sequence shown here is derived from an EMBL/GenBank/DDBJ whole genome shotgun (WGS) entry which is preliminary data.</text>
</comment>
<dbReference type="PANTHER" id="PTHR34094:SF1">
    <property type="entry name" value="PROTEIN FAM185A"/>
    <property type="match status" value="1"/>
</dbReference>
<dbReference type="Proteomes" id="UP001209318">
    <property type="component" value="Unassembled WGS sequence"/>
</dbReference>
<reference evidence="3" key="1">
    <citation type="submission" date="2022-10" db="EMBL/GenBank/DDBJ databases">
        <title>Description of Fervidibacillus gen. nov. in the family Fervidibacillaceae fam. nov. with two species, Fervidibacillus albus sp. nov., and Fervidibacillus halotolerans sp. nov., isolated from tidal flat sediments.</title>
        <authorList>
            <person name="Kwon K.K."/>
            <person name="Yang S.-H."/>
        </authorList>
    </citation>
    <scope>NUCLEOTIDE SEQUENCE</scope>
    <source>
        <strain evidence="3">JCM 19140</strain>
    </source>
</reference>